<dbReference type="InterPro" id="IPR052155">
    <property type="entry name" value="Biofilm_reg_signaling"/>
</dbReference>
<dbReference type="Proteomes" id="UP001595478">
    <property type="component" value="Unassembled WGS sequence"/>
</dbReference>
<dbReference type="SUPFAM" id="SSF141868">
    <property type="entry name" value="EAL domain-like"/>
    <property type="match status" value="1"/>
</dbReference>
<evidence type="ECO:0000313" key="4">
    <source>
        <dbReference type="Proteomes" id="UP001595478"/>
    </source>
</evidence>
<reference evidence="4" key="1">
    <citation type="journal article" date="2019" name="Int. J. Syst. Evol. Microbiol.">
        <title>The Global Catalogue of Microorganisms (GCM) 10K type strain sequencing project: providing services to taxonomists for standard genome sequencing and annotation.</title>
        <authorList>
            <consortium name="The Broad Institute Genomics Platform"/>
            <consortium name="The Broad Institute Genome Sequencing Center for Infectious Disease"/>
            <person name="Wu L."/>
            <person name="Ma J."/>
        </authorList>
    </citation>
    <scope>NUCLEOTIDE SEQUENCE [LARGE SCALE GENOMIC DNA]</scope>
    <source>
        <strain evidence="4">KCTC 52473</strain>
    </source>
</reference>
<comment type="caution">
    <text evidence="3">The sequence shown here is derived from an EMBL/GenBank/DDBJ whole genome shotgun (WGS) entry which is preliminary data.</text>
</comment>
<dbReference type="InterPro" id="IPR029787">
    <property type="entry name" value="Nucleotide_cyclase"/>
</dbReference>
<sequence length="673" mass="76911">MRIDFGIKAIFILLILTLCAIFLHRSGALIISKNLFENNTILGFYKVDVGGTQSFLDDSQGYYISRCHIDTFVEAYAHCGFVLKFSDTDEQGINLSHYENIKIEASVEGPDKSIPIRFILRNFNDNYSKVDEYESLKYNALEYNPNDVPQVASAPLSAFQVERWWIKQRDIPFDEAQPEFTNIVELELVTGALKETGTYVLTLKQATFSGNLISESSLLKLVMVAWLMIILIISFHQHSQLEKISNTDSLTGLLNRRGIIKLFENKRLNIFSKQKLTMFYFDIDDFKSINDTMGHLIGDELLINFANNIKQLITRETKKKSLFSRLSGDEFALILFDFDKQQSCELAETIISEVAKPIRLSSCEFTVHASIGIASKNSQVSTFQELMGHADAAMYQAKKLGKNQYKYYDKEVEEAVYLRKKLAEHVHKAVNEGMFNLLFMPIVDTNTRTIERAEVLIRSDYPPLKKAGPAEFIPVAEEYGIIEKIDLWVLESVCKIIQENTKTFSRYSEFKICVNISSVELHNKQFVEQVKLLLKKYAINPRFIEIEITETSLVSTDQMSCDVLTELNELGFSLALDDFGTGYTAFSQLVNYPIHCLKIDRSFVSEIGNKTKDGAIVINAILSMAKSYKLETIAEGIETDEQYQYLKQHGCMMMQGYLFSKPMPWDDIHQFIL</sequence>
<dbReference type="Pfam" id="PF00990">
    <property type="entry name" value="GGDEF"/>
    <property type="match status" value="1"/>
</dbReference>
<protein>
    <submittedName>
        <fullName evidence="3">Bifunctional diguanylate cyclase/phosphodiesterase</fullName>
    </submittedName>
</protein>
<dbReference type="NCBIfam" id="TIGR00254">
    <property type="entry name" value="GGDEF"/>
    <property type="match status" value="1"/>
</dbReference>
<dbReference type="PANTHER" id="PTHR44757">
    <property type="entry name" value="DIGUANYLATE CYCLASE DGCP"/>
    <property type="match status" value="1"/>
</dbReference>
<dbReference type="PROSITE" id="PS50887">
    <property type="entry name" value="GGDEF"/>
    <property type="match status" value="1"/>
</dbReference>
<evidence type="ECO:0000259" key="2">
    <source>
        <dbReference type="PROSITE" id="PS50887"/>
    </source>
</evidence>
<dbReference type="PROSITE" id="PS50883">
    <property type="entry name" value="EAL"/>
    <property type="match status" value="1"/>
</dbReference>
<dbReference type="PANTHER" id="PTHR44757:SF2">
    <property type="entry name" value="BIOFILM ARCHITECTURE MAINTENANCE PROTEIN MBAA"/>
    <property type="match status" value="1"/>
</dbReference>
<dbReference type="InterPro" id="IPR035919">
    <property type="entry name" value="EAL_sf"/>
</dbReference>
<dbReference type="Gene3D" id="3.30.70.270">
    <property type="match status" value="1"/>
</dbReference>
<evidence type="ECO:0000313" key="3">
    <source>
        <dbReference type="EMBL" id="MFC3120292.1"/>
    </source>
</evidence>
<gene>
    <name evidence="3" type="ORF">ACFOHL_01520</name>
</gene>
<organism evidence="3 4">
    <name type="scientific">Agaribacter flavus</name>
    <dbReference type="NCBI Taxonomy" id="1902781"/>
    <lineage>
        <taxon>Bacteria</taxon>
        <taxon>Pseudomonadati</taxon>
        <taxon>Pseudomonadota</taxon>
        <taxon>Gammaproteobacteria</taxon>
        <taxon>Alteromonadales</taxon>
        <taxon>Alteromonadaceae</taxon>
        <taxon>Agaribacter</taxon>
    </lineage>
</organism>
<dbReference type="InterPro" id="IPR043128">
    <property type="entry name" value="Rev_trsase/Diguanyl_cyclase"/>
</dbReference>
<feature type="domain" description="EAL" evidence="1">
    <location>
        <begin position="419"/>
        <end position="673"/>
    </location>
</feature>
<dbReference type="InterPro" id="IPR001633">
    <property type="entry name" value="EAL_dom"/>
</dbReference>
<feature type="domain" description="GGDEF" evidence="2">
    <location>
        <begin position="274"/>
        <end position="410"/>
    </location>
</feature>
<dbReference type="InterPro" id="IPR000160">
    <property type="entry name" value="GGDEF_dom"/>
</dbReference>
<dbReference type="RefSeq" id="WP_376918431.1">
    <property type="nucleotide sequence ID" value="NZ_JBHRSW010000004.1"/>
</dbReference>
<dbReference type="Gene3D" id="3.20.20.450">
    <property type="entry name" value="EAL domain"/>
    <property type="match status" value="1"/>
</dbReference>
<dbReference type="EMBL" id="JBHRSW010000004">
    <property type="protein sequence ID" value="MFC3120292.1"/>
    <property type="molecule type" value="Genomic_DNA"/>
</dbReference>
<keyword evidence="4" id="KW-1185">Reference proteome</keyword>
<evidence type="ECO:0000259" key="1">
    <source>
        <dbReference type="PROSITE" id="PS50883"/>
    </source>
</evidence>
<dbReference type="SMART" id="SM00267">
    <property type="entry name" value="GGDEF"/>
    <property type="match status" value="1"/>
</dbReference>
<dbReference type="CDD" id="cd01949">
    <property type="entry name" value="GGDEF"/>
    <property type="match status" value="1"/>
</dbReference>
<proteinExistence type="predicted"/>
<dbReference type="SUPFAM" id="SSF55073">
    <property type="entry name" value="Nucleotide cyclase"/>
    <property type="match status" value="1"/>
</dbReference>
<name>A0ABV7FN88_9ALTE</name>
<accession>A0ABV7FN88</accession>
<dbReference type="Pfam" id="PF00563">
    <property type="entry name" value="EAL"/>
    <property type="match status" value="1"/>
</dbReference>
<dbReference type="CDD" id="cd01948">
    <property type="entry name" value="EAL"/>
    <property type="match status" value="1"/>
</dbReference>
<dbReference type="SMART" id="SM00052">
    <property type="entry name" value="EAL"/>
    <property type="match status" value="1"/>
</dbReference>